<evidence type="ECO:0000259" key="4">
    <source>
        <dbReference type="PROSITE" id="PS51746"/>
    </source>
</evidence>
<evidence type="ECO:0000313" key="5">
    <source>
        <dbReference type="EMBL" id="RYB96061.1"/>
    </source>
</evidence>
<dbReference type="Gene3D" id="1.10.1660.10">
    <property type="match status" value="1"/>
</dbReference>
<keyword evidence="6" id="KW-1185">Reference proteome</keyword>
<protein>
    <submittedName>
        <fullName evidence="5">MerR family transcriptional regulator</fullName>
    </submittedName>
</protein>
<feature type="domain" description="PPM-type phosphatase" evidence="4">
    <location>
        <begin position="157"/>
        <end position="372"/>
    </location>
</feature>
<dbReference type="PANTHER" id="PTHR30204:SF97">
    <property type="entry name" value="MERR FAMILY REGULATORY PROTEIN"/>
    <property type="match status" value="1"/>
</dbReference>
<dbReference type="SMART" id="SM00332">
    <property type="entry name" value="PP2Cc"/>
    <property type="match status" value="1"/>
</dbReference>
<dbReference type="AlphaFoldDB" id="A0A4Q2S2X1"/>
<feature type="compositionally biased region" description="Polar residues" evidence="2">
    <location>
        <begin position="128"/>
        <end position="137"/>
    </location>
</feature>
<accession>A0A4Q2S2X1</accession>
<dbReference type="InterPro" id="IPR009061">
    <property type="entry name" value="DNA-bd_dom_put_sf"/>
</dbReference>
<dbReference type="GO" id="GO:0003700">
    <property type="term" value="F:DNA-binding transcription factor activity"/>
    <property type="evidence" value="ECO:0007669"/>
    <property type="project" value="InterPro"/>
</dbReference>
<dbReference type="InterPro" id="IPR047057">
    <property type="entry name" value="MerR_fam"/>
</dbReference>
<name>A0A4Q2S2X1_9ACTN</name>
<dbReference type="PROSITE" id="PS51746">
    <property type="entry name" value="PPM_2"/>
    <property type="match status" value="1"/>
</dbReference>
<dbReference type="Proteomes" id="UP000291838">
    <property type="component" value="Unassembled WGS sequence"/>
</dbReference>
<dbReference type="PROSITE" id="PS50937">
    <property type="entry name" value="HTH_MERR_2"/>
    <property type="match status" value="1"/>
</dbReference>
<dbReference type="SUPFAM" id="SSF81606">
    <property type="entry name" value="PP2C-like"/>
    <property type="match status" value="1"/>
</dbReference>
<evidence type="ECO:0000256" key="2">
    <source>
        <dbReference type="SAM" id="MobiDB-lite"/>
    </source>
</evidence>
<gene>
    <name evidence="5" type="ORF">EUA06_00215</name>
</gene>
<organism evidence="5 6">
    <name type="scientific">Nocardioides glacieisoli</name>
    <dbReference type="NCBI Taxonomy" id="1168730"/>
    <lineage>
        <taxon>Bacteria</taxon>
        <taxon>Bacillati</taxon>
        <taxon>Actinomycetota</taxon>
        <taxon>Actinomycetes</taxon>
        <taxon>Propionibacteriales</taxon>
        <taxon>Nocardioidaceae</taxon>
        <taxon>Nocardioides</taxon>
    </lineage>
</organism>
<dbReference type="InterPro" id="IPR036457">
    <property type="entry name" value="PPM-type-like_dom_sf"/>
</dbReference>
<feature type="region of interest" description="Disordered" evidence="2">
    <location>
        <begin position="124"/>
        <end position="152"/>
    </location>
</feature>
<dbReference type="PANTHER" id="PTHR30204">
    <property type="entry name" value="REDOX-CYCLING DRUG-SENSING TRANSCRIPTIONAL ACTIVATOR SOXR"/>
    <property type="match status" value="1"/>
</dbReference>
<dbReference type="EMBL" id="SDWS01000001">
    <property type="protein sequence ID" value="RYB96061.1"/>
    <property type="molecule type" value="Genomic_DNA"/>
</dbReference>
<dbReference type="CDD" id="cd00143">
    <property type="entry name" value="PP2Cc"/>
    <property type="match status" value="1"/>
</dbReference>
<comment type="caution">
    <text evidence="5">The sequence shown here is derived from an EMBL/GenBank/DDBJ whole genome shotgun (WGS) entry which is preliminary data.</text>
</comment>
<dbReference type="Pfam" id="PF13411">
    <property type="entry name" value="MerR_1"/>
    <property type="match status" value="1"/>
</dbReference>
<dbReference type="Pfam" id="PF00481">
    <property type="entry name" value="PP2C"/>
    <property type="match status" value="1"/>
</dbReference>
<dbReference type="SMART" id="SM00422">
    <property type="entry name" value="HTH_MERR"/>
    <property type="match status" value="1"/>
</dbReference>
<dbReference type="OrthoDB" id="9801841at2"/>
<dbReference type="SUPFAM" id="SSF46955">
    <property type="entry name" value="Putative DNA-binding domain"/>
    <property type="match status" value="1"/>
</dbReference>
<dbReference type="InterPro" id="IPR001932">
    <property type="entry name" value="PPM-type_phosphatase-like_dom"/>
</dbReference>
<dbReference type="InterPro" id="IPR000551">
    <property type="entry name" value="MerR-type_HTH_dom"/>
</dbReference>
<dbReference type="CDD" id="cd01107">
    <property type="entry name" value="HTH_BmrR"/>
    <property type="match status" value="1"/>
</dbReference>
<sequence length="372" mass="39502">MVVSPATQGPGHERTTMLTIGEFAQATGLTAKALRLYDDLGLLAPADVDERTGYRRYTLDQVDRARLVARLRSAGVPLRRIATIVGLDDREAAAAELLSYWRQVEADTASARQVVATLVSQMRGHDTMQPTTSTTLRPTARSAHRAGQGGRSLDLDRVYPREHRIAAQVTGQRLFAVADGYGYEGAADAALDALEALDDVEAYADPLGALDEAVSRAAEAVAGRDAEAGGTTLTALLLSGDRALVAHVGDSRAYVVRDGGLERLTRDHTVVQSLIDEGRLTEDEARADENRALLNRALAPGSPAAPDLSVRPVLPGDRFVLTTDGVHSVLEPRHLAEVLLTPGTPDDVARAVEEAVLAAGAPDNYGVVVVDV</sequence>
<dbReference type="Gene3D" id="3.60.40.10">
    <property type="entry name" value="PPM-type phosphatase domain"/>
    <property type="match status" value="1"/>
</dbReference>
<proteinExistence type="predicted"/>
<evidence type="ECO:0000259" key="3">
    <source>
        <dbReference type="PROSITE" id="PS50937"/>
    </source>
</evidence>
<evidence type="ECO:0000313" key="6">
    <source>
        <dbReference type="Proteomes" id="UP000291838"/>
    </source>
</evidence>
<dbReference type="SMART" id="SM00331">
    <property type="entry name" value="PP2C_SIG"/>
    <property type="match status" value="1"/>
</dbReference>
<dbReference type="PROSITE" id="PS00552">
    <property type="entry name" value="HTH_MERR_1"/>
    <property type="match status" value="1"/>
</dbReference>
<reference evidence="5 6" key="1">
    <citation type="submission" date="2019-01" db="EMBL/GenBank/DDBJ databases">
        <title>Novel species of Nocardioides.</title>
        <authorList>
            <person name="Liu Q."/>
            <person name="Xin Y.-H."/>
        </authorList>
    </citation>
    <scope>NUCLEOTIDE SEQUENCE [LARGE SCALE GENOMIC DNA]</scope>
    <source>
        <strain evidence="5 6">HLT3-15</strain>
    </source>
</reference>
<dbReference type="GO" id="GO:0003677">
    <property type="term" value="F:DNA binding"/>
    <property type="evidence" value="ECO:0007669"/>
    <property type="project" value="UniProtKB-KW"/>
</dbReference>
<keyword evidence="1" id="KW-0238">DNA-binding</keyword>
<feature type="domain" description="HTH merR-type" evidence="3">
    <location>
        <begin position="17"/>
        <end position="87"/>
    </location>
</feature>
<evidence type="ECO:0000256" key="1">
    <source>
        <dbReference type="ARBA" id="ARBA00023125"/>
    </source>
</evidence>